<protein>
    <recommendedName>
        <fullName evidence="1">SnoaL-like domain-containing protein</fullName>
    </recommendedName>
</protein>
<gene>
    <name evidence="2" type="ORF">BO82DRAFT_357565</name>
</gene>
<dbReference type="Proteomes" id="UP000248340">
    <property type="component" value="Unassembled WGS sequence"/>
</dbReference>
<dbReference type="InterPro" id="IPR032710">
    <property type="entry name" value="NTF2-like_dom_sf"/>
</dbReference>
<dbReference type="AlphaFoldDB" id="A0A319CRH3"/>
<name>A0A319CRH3_9EURO</name>
<dbReference type="GeneID" id="37138795"/>
<dbReference type="Gene3D" id="3.10.450.50">
    <property type="match status" value="1"/>
</dbReference>
<dbReference type="OrthoDB" id="4828938at2759"/>
<dbReference type="RefSeq" id="XP_025488348.1">
    <property type="nucleotide sequence ID" value="XM_025636054.1"/>
</dbReference>
<dbReference type="InterPro" id="IPR037401">
    <property type="entry name" value="SnoaL-like"/>
</dbReference>
<dbReference type="EMBL" id="KZ821732">
    <property type="protein sequence ID" value="PYH78148.1"/>
    <property type="molecule type" value="Genomic_DNA"/>
</dbReference>
<evidence type="ECO:0000259" key="1">
    <source>
        <dbReference type="Pfam" id="PF12680"/>
    </source>
</evidence>
<dbReference type="VEuPathDB" id="FungiDB:BO82DRAFT_357565"/>
<organism evidence="2 3">
    <name type="scientific">Aspergillus uvarum CBS 121591</name>
    <dbReference type="NCBI Taxonomy" id="1448315"/>
    <lineage>
        <taxon>Eukaryota</taxon>
        <taxon>Fungi</taxon>
        <taxon>Dikarya</taxon>
        <taxon>Ascomycota</taxon>
        <taxon>Pezizomycotina</taxon>
        <taxon>Eurotiomycetes</taxon>
        <taxon>Eurotiomycetidae</taxon>
        <taxon>Eurotiales</taxon>
        <taxon>Aspergillaceae</taxon>
        <taxon>Aspergillus</taxon>
        <taxon>Aspergillus subgen. Circumdati</taxon>
    </lineage>
</organism>
<dbReference type="SUPFAM" id="SSF54427">
    <property type="entry name" value="NTF2-like"/>
    <property type="match status" value="1"/>
</dbReference>
<evidence type="ECO:0000313" key="3">
    <source>
        <dbReference type="Proteomes" id="UP000248340"/>
    </source>
</evidence>
<keyword evidence="3" id="KW-1185">Reference proteome</keyword>
<dbReference type="Pfam" id="PF12680">
    <property type="entry name" value="SnoaL_2"/>
    <property type="match status" value="1"/>
</dbReference>
<reference evidence="2 3" key="1">
    <citation type="submission" date="2016-12" db="EMBL/GenBank/DDBJ databases">
        <title>The genomes of Aspergillus section Nigri reveals drivers in fungal speciation.</title>
        <authorList>
            <consortium name="DOE Joint Genome Institute"/>
            <person name="Vesth T.C."/>
            <person name="Nybo J."/>
            <person name="Theobald S."/>
            <person name="Brandl J."/>
            <person name="Frisvad J.C."/>
            <person name="Nielsen K.F."/>
            <person name="Lyhne E.K."/>
            <person name="Kogle M.E."/>
            <person name="Kuo A."/>
            <person name="Riley R."/>
            <person name="Clum A."/>
            <person name="Nolan M."/>
            <person name="Lipzen A."/>
            <person name="Salamov A."/>
            <person name="Henrissat B."/>
            <person name="Wiebenga A."/>
            <person name="De Vries R.P."/>
            <person name="Grigoriev I.V."/>
            <person name="Mortensen U.H."/>
            <person name="Andersen M.R."/>
            <person name="Baker S.E."/>
        </authorList>
    </citation>
    <scope>NUCLEOTIDE SEQUENCE [LARGE SCALE GENOMIC DNA]</scope>
    <source>
        <strain evidence="2 3">CBS 121591</strain>
    </source>
</reference>
<evidence type="ECO:0000313" key="2">
    <source>
        <dbReference type="EMBL" id="PYH78148.1"/>
    </source>
</evidence>
<accession>A0A319CRH3</accession>
<sequence>MASLSLRQFLEYIQAFNAKDYQKQHSLYHSDVRLVIPDPEVGTLVGSAGIMNHYAILQATAEEDVVPMLVMIDQGHSFFVMETYFRYVQATDHAVHGYYKAQAGGVIKVTVWALYDMDSGKIKHITCNGFNHEFLGKVDVDQRIHESWSRADSTVKRCWGSASLL</sequence>
<feature type="domain" description="SnoaL-like" evidence="1">
    <location>
        <begin position="11"/>
        <end position="124"/>
    </location>
</feature>
<proteinExistence type="predicted"/>